<evidence type="ECO:0000313" key="2">
    <source>
        <dbReference type="Proteomes" id="UP001139981"/>
    </source>
</evidence>
<sequence length="194" mass="20863">MSSTRGDNAPGSALSHEDSPVEQEEPVLVKETPLPWKQITPLLAMRLAEPINFVLILPFLYKMIEGFGIADSPKDISYYASMLFVSFSISQTMTVMYWGRISDRIGRRPVLIVGLVGTLAVSLLFGVCKTFTAALLVRVAAGVLAGNSAVMKSAMAEIADDTNRSRMMALLPLTWNFGSMVGSGIGGVFSNPAT</sequence>
<name>A0ACC1LYA0_9FUNG</name>
<protein>
    <submittedName>
        <fullName evidence="1">Uncharacterized protein</fullName>
    </submittedName>
</protein>
<proteinExistence type="predicted"/>
<dbReference type="Proteomes" id="UP001139981">
    <property type="component" value="Unassembled WGS sequence"/>
</dbReference>
<keyword evidence="2" id="KW-1185">Reference proteome</keyword>
<reference evidence="1" key="1">
    <citation type="submission" date="2022-07" db="EMBL/GenBank/DDBJ databases">
        <title>Phylogenomic reconstructions and comparative analyses of Kickxellomycotina fungi.</title>
        <authorList>
            <person name="Reynolds N.K."/>
            <person name="Stajich J.E."/>
            <person name="Barry K."/>
            <person name="Grigoriev I.V."/>
            <person name="Crous P."/>
            <person name="Smith M.E."/>
        </authorList>
    </citation>
    <scope>NUCLEOTIDE SEQUENCE</scope>
    <source>
        <strain evidence="1">CBS 190363</strain>
    </source>
</reference>
<comment type="caution">
    <text evidence="1">The sequence shown here is derived from an EMBL/GenBank/DDBJ whole genome shotgun (WGS) entry which is preliminary data.</text>
</comment>
<organism evidence="1 2">
    <name type="scientific">Coemansia aciculifera</name>
    <dbReference type="NCBI Taxonomy" id="417176"/>
    <lineage>
        <taxon>Eukaryota</taxon>
        <taxon>Fungi</taxon>
        <taxon>Fungi incertae sedis</taxon>
        <taxon>Zoopagomycota</taxon>
        <taxon>Kickxellomycotina</taxon>
        <taxon>Kickxellomycetes</taxon>
        <taxon>Kickxellales</taxon>
        <taxon>Kickxellaceae</taxon>
        <taxon>Coemansia</taxon>
    </lineage>
</organism>
<gene>
    <name evidence="1" type="ORF">IWW38_004533</name>
</gene>
<feature type="non-terminal residue" evidence="1">
    <location>
        <position position="194"/>
    </location>
</feature>
<evidence type="ECO:0000313" key="1">
    <source>
        <dbReference type="EMBL" id="KAJ2889732.1"/>
    </source>
</evidence>
<accession>A0ACC1LYA0</accession>
<dbReference type="EMBL" id="JANBVB010001693">
    <property type="protein sequence ID" value="KAJ2889732.1"/>
    <property type="molecule type" value="Genomic_DNA"/>
</dbReference>